<gene>
    <name evidence="4" type="ORF">GMD78_08315</name>
</gene>
<dbReference type="NCBIfam" id="TIGR00254">
    <property type="entry name" value="GGDEF"/>
    <property type="match status" value="1"/>
</dbReference>
<dbReference type="InterPro" id="IPR035919">
    <property type="entry name" value="EAL_sf"/>
</dbReference>
<keyword evidence="1" id="KW-0472">Membrane</keyword>
<dbReference type="Proteomes" id="UP000469125">
    <property type="component" value="Unassembled WGS sequence"/>
</dbReference>
<dbReference type="AlphaFoldDB" id="A0A6N8FFD4"/>
<evidence type="ECO:0000313" key="5">
    <source>
        <dbReference type="Proteomes" id="UP000469125"/>
    </source>
</evidence>
<dbReference type="Pfam" id="PF00563">
    <property type="entry name" value="EAL"/>
    <property type="match status" value="1"/>
</dbReference>
<feature type="transmembrane region" description="Helical" evidence="1">
    <location>
        <begin position="129"/>
        <end position="152"/>
    </location>
</feature>
<dbReference type="InterPro" id="IPR001633">
    <property type="entry name" value="EAL_dom"/>
</dbReference>
<dbReference type="Gene3D" id="3.20.20.450">
    <property type="entry name" value="EAL domain"/>
    <property type="match status" value="1"/>
</dbReference>
<proteinExistence type="predicted"/>
<dbReference type="Pfam" id="PF00990">
    <property type="entry name" value="GGDEF"/>
    <property type="match status" value="1"/>
</dbReference>
<dbReference type="PANTHER" id="PTHR33121:SF70">
    <property type="entry name" value="SIGNALING PROTEIN YKOW"/>
    <property type="match status" value="1"/>
</dbReference>
<dbReference type="FunFam" id="3.20.20.450:FF:000001">
    <property type="entry name" value="Cyclic di-GMP phosphodiesterase yahA"/>
    <property type="match status" value="1"/>
</dbReference>
<dbReference type="SMART" id="SM00267">
    <property type="entry name" value="GGDEF"/>
    <property type="match status" value="1"/>
</dbReference>
<dbReference type="Gene3D" id="3.30.70.270">
    <property type="match status" value="1"/>
</dbReference>
<feature type="transmembrane region" description="Helical" evidence="1">
    <location>
        <begin position="227"/>
        <end position="246"/>
    </location>
</feature>
<evidence type="ECO:0000259" key="3">
    <source>
        <dbReference type="PROSITE" id="PS50887"/>
    </source>
</evidence>
<sequence>MIKSRRNALVLSLITIILFYGWLILFWENQWMRSIGAFLFPIIAGLISFTWLTRTYLYIPNKHRYFWLMLAGGVLIYTFSIFSWLITQITQAQNSILPTILWFVAYSIFLVALIYRIKLMSSKLMNKHYIFNIVIFMIVISTICIHFLIYPIMLDANSPTLEMVLTIAYTIVDLGIFLAISSLYYLSQTRKEKKSTVYLVLGFFILIMADLVYAYGNLMMDFQLGGLVNPAWAFALLILGFAGLTSKEIHTSPAVESKLGIKGIENTFPYLSILLLTLLVIDNYNWNFNALSIGLSIIFFLVIVRHILIIKQNEKLVDEYKYLAYHDPLTDLLNRTQYTTDVTYIMKKAKEVDEQVAVLLIDLDRFKDVNDTLGHKIGDYLLIEAAKRLRHILEIEEKLYRVGGDEFIIILPSINDHTLENRATSILQQFERPFLIKEYEINITPSIGISLYPQNGEDGETLLKNADTAMYLAKGRGKNNYQYYNSSLNKRNIRKVTIENALRKALENDELTLAYQPKINLQSRDIDGMEALLRWKNPELGAVSPSEFIPIAEETGQIISIGKWVLKTACKKNKEWHDKGLPKQCVSVNVSVRQFQHSDFVSTVRSILRDTGLRPEYLELEITESIMQNIKESTEVLKGLRNLGVKISLDDFGTGYSSLHILRELPIDTIKIDKSFIDDVADSAKRSMVRTIIDLGLNLDLSVVAEGIENEQQARILSDYHCKFGQGYLFSKPIYERDFEKLLTVRTPLNVK</sequence>
<evidence type="ECO:0000313" key="4">
    <source>
        <dbReference type="EMBL" id="MUK88392.1"/>
    </source>
</evidence>
<reference evidence="4 5" key="1">
    <citation type="submission" date="2019-11" db="EMBL/GenBank/DDBJ databases">
        <authorList>
            <person name="Li X."/>
        </authorList>
    </citation>
    <scope>NUCLEOTIDE SEQUENCE [LARGE SCALE GENOMIC DNA]</scope>
    <source>
        <strain evidence="4 5">L9</strain>
    </source>
</reference>
<dbReference type="GO" id="GO:0071111">
    <property type="term" value="F:cyclic-guanylate-specific phosphodiesterase activity"/>
    <property type="evidence" value="ECO:0007669"/>
    <property type="project" value="InterPro"/>
</dbReference>
<feature type="transmembrane region" description="Helical" evidence="1">
    <location>
        <begin position="197"/>
        <end position="215"/>
    </location>
</feature>
<dbReference type="FunFam" id="3.30.70.270:FF:000001">
    <property type="entry name" value="Diguanylate cyclase domain protein"/>
    <property type="match status" value="1"/>
</dbReference>
<dbReference type="SMART" id="SM00052">
    <property type="entry name" value="EAL"/>
    <property type="match status" value="1"/>
</dbReference>
<name>A0A6N8FFD4_9BACI</name>
<dbReference type="SUPFAM" id="SSF55073">
    <property type="entry name" value="Nucleotide cyclase"/>
    <property type="match status" value="1"/>
</dbReference>
<feature type="domain" description="EAL" evidence="2">
    <location>
        <begin position="495"/>
        <end position="747"/>
    </location>
</feature>
<accession>A0A6N8FFD4</accession>
<protein>
    <submittedName>
        <fullName evidence="4">EAL domain-containing protein</fullName>
    </submittedName>
</protein>
<keyword evidence="5" id="KW-1185">Reference proteome</keyword>
<dbReference type="InterPro" id="IPR000160">
    <property type="entry name" value="GGDEF_dom"/>
</dbReference>
<dbReference type="PROSITE" id="PS50887">
    <property type="entry name" value="GGDEF"/>
    <property type="match status" value="1"/>
</dbReference>
<feature type="transmembrane region" description="Helical" evidence="1">
    <location>
        <begin position="7"/>
        <end position="25"/>
    </location>
</feature>
<feature type="transmembrane region" description="Helical" evidence="1">
    <location>
        <begin position="65"/>
        <end position="87"/>
    </location>
</feature>
<dbReference type="InterPro" id="IPR050706">
    <property type="entry name" value="Cyclic-di-GMP_PDE-like"/>
</dbReference>
<dbReference type="CDD" id="cd01948">
    <property type="entry name" value="EAL"/>
    <property type="match status" value="1"/>
</dbReference>
<dbReference type="PANTHER" id="PTHR33121">
    <property type="entry name" value="CYCLIC DI-GMP PHOSPHODIESTERASE PDEF"/>
    <property type="match status" value="1"/>
</dbReference>
<dbReference type="EMBL" id="WOCA01000005">
    <property type="protein sequence ID" value="MUK88392.1"/>
    <property type="molecule type" value="Genomic_DNA"/>
</dbReference>
<keyword evidence="1" id="KW-0812">Transmembrane</keyword>
<feature type="transmembrane region" description="Helical" evidence="1">
    <location>
        <begin position="99"/>
        <end position="117"/>
    </location>
</feature>
<keyword evidence="1" id="KW-1133">Transmembrane helix</keyword>
<dbReference type="CDD" id="cd01949">
    <property type="entry name" value="GGDEF"/>
    <property type="match status" value="1"/>
</dbReference>
<dbReference type="RefSeq" id="WP_155668382.1">
    <property type="nucleotide sequence ID" value="NZ_WOCA01000005.1"/>
</dbReference>
<feature type="transmembrane region" description="Helical" evidence="1">
    <location>
        <begin position="31"/>
        <end position="53"/>
    </location>
</feature>
<feature type="transmembrane region" description="Helical" evidence="1">
    <location>
        <begin position="290"/>
        <end position="308"/>
    </location>
</feature>
<feature type="domain" description="GGDEF" evidence="3">
    <location>
        <begin position="354"/>
        <end position="486"/>
    </location>
</feature>
<dbReference type="PROSITE" id="PS50883">
    <property type="entry name" value="EAL"/>
    <property type="match status" value="1"/>
</dbReference>
<comment type="caution">
    <text evidence="4">The sequence shown here is derived from an EMBL/GenBank/DDBJ whole genome shotgun (WGS) entry which is preliminary data.</text>
</comment>
<feature type="transmembrane region" description="Helical" evidence="1">
    <location>
        <begin position="164"/>
        <end position="185"/>
    </location>
</feature>
<dbReference type="SUPFAM" id="SSF141868">
    <property type="entry name" value="EAL domain-like"/>
    <property type="match status" value="1"/>
</dbReference>
<evidence type="ECO:0000256" key="1">
    <source>
        <dbReference type="SAM" id="Phobius"/>
    </source>
</evidence>
<dbReference type="InterPro" id="IPR043128">
    <property type="entry name" value="Rev_trsase/Diguanyl_cyclase"/>
</dbReference>
<dbReference type="InterPro" id="IPR029787">
    <property type="entry name" value="Nucleotide_cyclase"/>
</dbReference>
<organism evidence="4 5">
    <name type="scientific">Ornithinibacillus caprae</name>
    <dbReference type="NCBI Taxonomy" id="2678566"/>
    <lineage>
        <taxon>Bacteria</taxon>
        <taxon>Bacillati</taxon>
        <taxon>Bacillota</taxon>
        <taxon>Bacilli</taxon>
        <taxon>Bacillales</taxon>
        <taxon>Bacillaceae</taxon>
        <taxon>Ornithinibacillus</taxon>
    </lineage>
</organism>
<evidence type="ECO:0000259" key="2">
    <source>
        <dbReference type="PROSITE" id="PS50883"/>
    </source>
</evidence>